<keyword evidence="4" id="KW-0677">Repeat</keyword>
<keyword evidence="5" id="KW-0249">Electron transport</keyword>
<keyword evidence="2" id="KW-0004">4Fe-4S</keyword>
<accession>A0A284VSN8</accession>
<dbReference type="GO" id="GO:0051539">
    <property type="term" value="F:4 iron, 4 sulfur cluster binding"/>
    <property type="evidence" value="ECO:0007669"/>
    <property type="project" value="UniProtKB-KW"/>
</dbReference>
<dbReference type="SUPFAM" id="SSF54862">
    <property type="entry name" value="4Fe-4S ferredoxins"/>
    <property type="match status" value="1"/>
</dbReference>
<dbReference type="Pfam" id="PF13187">
    <property type="entry name" value="Fer4_9"/>
    <property type="match status" value="1"/>
</dbReference>
<evidence type="ECO:0000256" key="2">
    <source>
        <dbReference type="ARBA" id="ARBA00022485"/>
    </source>
</evidence>
<evidence type="ECO:0000313" key="10">
    <source>
        <dbReference type="Proteomes" id="UP000218615"/>
    </source>
</evidence>
<evidence type="ECO:0000259" key="8">
    <source>
        <dbReference type="PROSITE" id="PS51379"/>
    </source>
</evidence>
<gene>
    <name evidence="9" type="primary">zfx</name>
    <name evidence="9" type="ORF">MNV_670002</name>
</gene>
<dbReference type="AlphaFoldDB" id="A0A284VSN8"/>
<evidence type="ECO:0000256" key="1">
    <source>
        <dbReference type="ARBA" id="ARBA00022448"/>
    </source>
</evidence>
<dbReference type="InterPro" id="IPR017900">
    <property type="entry name" value="4Fe4S_Fe_S_CS"/>
</dbReference>
<name>A0A284VSN8_9EURY</name>
<keyword evidence="3" id="KW-0479">Metal-binding</keyword>
<evidence type="ECO:0000256" key="3">
    <source>
        <dbReference type="ARBA" id="ARBA00022723"/>
    </source>
</evidence>
<dbReference type="InterPro" id="IPR017896">
    <property type="entry name" value="4Fe4S_Fe-S-bd"/>
</dbReference>
<feature type="domain" description="4Fe-4S ferredoxin-type" evidence="8">
    <location>
        <begin position="84"/>
        <end position="113"/>
    </location>
</feature>
<dbReference type="PROSITE" id="PS00198">
    <property type="entry name" value="4FE4S_FER_1"/>
    <property type="match status" value="1"/>
</dbReference>
<dbReference type="Proteomes" id="UP000218615">
    <property type="component" value="Unassembled WGS sequence"/>
</dbReference>
<keyword evidence="1" id="KW-0813">Transport</keyword>
<evidence type="ECO:0000313" key="9">
    <source>
        <dbReference type="EMBL" id="SNQ62296.1"/>
    </source>
</evidence>
<evidence type="ECO:0000256" key="6">
    <source>
        <dbReference type="ARBA" id="ARBA00023004"/>
    </source>
</evidence>
<keyword evidence="6" id="KW-0408">Iron</keyword>
<evidence type="ECO:0000256" key="4">
    <source>
        <dbReference type="ARBA" id="ARBA00022737"/>
    </source>
</evidence>
<evidence type="ECO:0000256" key="7">
    <source>
        <dbReference type="ARBA" id="ARBA00023014"/>
    </source>
</evidence>
<keyword evidence="7" id="KW-0411">Iron-sulfur</keyword>
<reference evidence="10" key="1">
    <citation type="submission" date="2017-06" db="EMBL/GenBank/DDBJ databases">
        <authorList>
            <person name="Cremers G."/>
        </authorList>
    </citation>
    <scope>NUCLEOTIDE SEQUENCE [LARGE SCALE GENOMIC DNA]</scope>
</reference>
<organism evidence="9 10">
    <name type="scientific">Candidatus Methanoperedens nitratireducens</name>
    <dbReference type="NCBI Taxonomy" id="1392998"/>
    <lineage>
        <taxon>Archaea</taxon>
        <taxon>Methanobacteriati</taxon>
        <taxon>Methanobacteriota</taxon>
        <taxon>Stenosarchaea group</taxon>
        <taxon>Methanomicrobia</taxon>
        <taxon>Methanosarcinales</taxon>
        <taxon>ANME-2 cluster</taxon>
        <taxon>Candidatus Methanoperedentaceae</taxon>
        <taxon>Candidatus Methanoperedens</taxon>
    </lineage>
</organism>
<dbReference type="PANTHER" id="PTHR43687:SF6">
    <property type="entry name" value="L-ASPARTATE SEMIALDEHYDE SULFURTRANSFERASE IRON-SULFUR SUBUNIT"/>
    <property type="match status" value="1"/>
</dbReference>
<protein>
    <submittedName>
        <fullName evidence="9">Zinc-containing ferredoxin-2</fullName>
    </submittedName>
</protein>
<dbReference type="GO" id="GO:0016491">
    <property type="term" value="F:oxidoreductase activity"/>
    <property type="evidence" value="ECO:0007669"/>
    <property type="project" value="UniProtKB-ARBA"/>
</dbReference>
<sequence length="113" mass="12194">MLFIKEVGNNMPIDPEFMNKSTVGEHNGHKIRGEVKPPLKLGVHGTSVAVDHDVCNGDGICISVCPVGVFDWVDSPGHPLSDRKSDPVNEPACVFCRACEAQCPVQAIKITEI</sequence>
<keyword evidence="10" id="KW-1185">Reference proteome</keyword>
<evidence type="ECO:0000256" key="5">
    <source>
        <dbReference type="ARBA" id="ARBA00022982"/>
    </source>
</evidence>
<proteinExistence type="predicted"/>
<dbReference type="EMBL" id="FZMP01000215">
    <property type="protein sequence ID" value="SNQ62296.1"/>
    <property type="molecule type" value="Genomic_DNA"/>
</dbReference>
<dbReference type="PANTHER" id="PTHR43687">
    <property type="entry name" value="ADENYLYLSULFATE REDUCTASE, BETA SUBUNIT"/>
    <property type="match status" value="1"/>
</dbReference>
<dbReference type="GO" id="GO:0046872">
    <property type="term" value="F:metal ion binding"/>
    <property type="evidence" value="ECO:0007669"/>
    <property type="project" value="UniProtKB-KW"/>
</dbReference>
<dbReference type="InterPro" id="IPR050572">
    <property type="entry name" value="Fe-S_Ferredoxin"/>
</dbReference>
<dbReference type="PROSITE" id="PS51379">
    <property type="entry name" value="4FE4S_FER_2"/>
    <property type="match status" value="2"/>
</dbReference>
<dbReference type="Gene3D" id="3.30.70.20">
    <property type="match status" value="1"/>
</dbReference>
<feature type="domain" description="4Fe-4S ferredoxin-type" evidence="8">
    <location>
        <begin position="46"/>
        <end position="75"/>
    </location>
</feature>